<comment type="subcellular location">
    <subcellularLocation>
        <location evidence="2">Membrane</location>
    </subcellularLocation>
</comment>
<comment type="similarity">
    <text evidence="8">Belongs to the G-protein coupled receptor 1 family.</text>
</comment>
<feature type="transmembrane region" description="Helical" evidence="9">
    <location>
        <begin position="353"/>
        <end position="371"/>
    </location>
</feature>
<feature type="domain" description="G-protein coupled receptors family 1 profile" evidence="11">
    <location>
        <begin position="123"/>
        <end position="413"/>
    </location>
</feature>
<protein>
    <recommendedName>
        <fullName evidence="3">Thyrotropin-releasing hormone receptor</fullName>
    </recommendedName>
    <alternativeName>
        <fullName evidence="7">Thyroliberin receptor</fullName>
    </alternativeName>
</protein>
<feature type="transmembrane region" description="Helical" evidence="9">
    <location>
        <begin position="111"/>
        <end position="131"/>
    </location>
</feature>
<keyword evidence="8" id="KW-0675">Receptor</keyword>
<keyword evidence="8" id="KW-0297">G-protein coupled receptor</keyword>
<dbReference type="Gene3D" id="1.20.1070.10">
    <property type="entry name" value="Rhodopsin 7-helix transmembrane proteins"/>
    <property type="match status" value="1"/>
</dbReference>
<proteinExistence type="inferred from homology"/>
<dbReference type="SUPFAM" id="SSF81321">
    <property type="entry name" value="Family A G protein-coupled receptor-like"/>
    <property type="match status" value="1"/>
</dbReference>
<dbReference type="InterPro" id="IPR017452">
    <property type="entry name" value="GPCR_Rhodpsn_7TM"/>
</dbReference>
<feature type="signal peptide" evidence="10">
    <location>
        <begin position="1"/>
        <end position="31"/>
    </location>
</feature>
<dbReference type="EMBL" id="JBICCN010000243">
    <property type="protein sequence ID" value="KAL3084059.1"/>
    <property type="molecule type" value="Genomic_DNA"/>
</dbReference>
<keyword evidence="13" id="KW-1185">Reference proteome</keyword>
<evidence type="ECO:0000256" key="6">
    <source>
        <dbReference type="ARBA" id="ARBA00023136"/>
    </source>
</evidence>
<evidence type="ECO:0000256" key="9">
    <source>
        <dbReference type="SAM" id="Phobius"/>
    </source>
</evidence>
<sequence>MGHNFTMVELGWLCTALVSLMRNSSPPLVHADQNAQQMLKLISDTKCSNTNSTTTINGLSTAPTTVGTTATVQLNAALLEKLVRPAAADQQSQQNQIFADNQRLLDWLMTFVYMLISMFGIIGNIFVVIVVRTVPGMITPTNCYLMSLAISDCIFLLSAAPVELSFLHVDWYAFGSIGCKVLSFLPFLGINSSSMSITAFTVERFIGICYPLRASPWLYLATLIVDEDTIQCSFRLERDDWAYKVMFVADFSAFYLIPMIMNTYIYTKIIYTLTRSEMKYSIANDLIHRNSQEIRPESNPMLVSMLSEAPPDSPTANGTKTVVPKRSHGRDSVVIAGCGNGGRSSATKGKVQVIKMLALVVFIFAVCWLPYRAMVMYNSFAKNFNAEMWNPEWFIYLSKTMIFFNCGKKQFINSYKRDSVCAPTANGKMMMASIAAPRYRACRTTSAGTPAAAADADDASANRSVPLSRMTSADAETRATLLLRVQRNGNNTTTCHHIIVPTNDVEEEDSKN</sequence>
<dbReference type="Pfam" id="PF00001">
    <property type="entry name" value="7tm_1"/>
    <property type="match status" value="2"/>
</dbReference>
<dbReference type="PROSITE" id="PS00237">
    <property type="entry name" value="G_PROTEIN_RECEP_F1_1"/>
    <property type="match status" value="1"/>
</dbReference>
<comment type="function">
    <text evidence="1">Receptor for thyrotropin-releasing hormone (TRH). Upon ligand binding, this G-protein-coupled receptor triggers activation of the phosphatidylinositol (IP3)-calcium-protein kinase C (PKC) pathway.</text>
</comment>
<feature type="transmembrane region" description="Helical" evidence="9">
    <location>
        <begin position="245"/>
        <end position="266"/>
    </location>
</feature>
<feature type="transmembrane region" description="Helical" evidence="9">
    <location>
        <begin position="143"/>
        <end position="160"/>
    </location>
</feature>
<dbReference type="PRINTS" id="PR00237">
    <property type="entry name" value="GPCRRHODOPSN"/>
</dbReference>
<comment type="caution">
    <text evidence="12">The sequence shown here is derived from an EMBL/GenBank/DDBJ whole genome shotgun (WGS) entry which is preliminary data.</text>
</comment>
<keyword evidence="5 9" id="KW-1133">Transmembrane helix</keyword>
<keyword evidence="8" id="KW-0807">Transducer</keyword>
<keyword evidence="10" id="KW-0732">Signal</keyword>
<keyword evidence="4 8" id="KW-0812">Transmembrane</keyword>
<feature type="transmembrane region" description="Helical" evidence="9">
    <location>
        <begin position="172"/>
        <end position="193"/>
    </location>
</feature>
<evidence type="ECO:0000256" key="2">
    <source>
        <dbReference type="ARBA" id="ARBA00004370"/>
    </source>
</evidence>
<name>A0ABD2IVX3_HETSC</name>
<feature type="transmembrane region" description="Helical" evidence="9">
    <location>
        <begin position="205"/>
        <end position="225"/>
    </location>
</feature>
<keyword evidence="6 9" id="KW-0472">Membrane</keyword>
<evidence type="ECO:0000313" key="13">
    <source>
        <dbReference type="Proteomes" id="UP001620645"/>
    </source>
</evidence>
<evidence type="ECO:0000256" key="7">
    <source>
        <dbReference type="ARBA" id="ARBA00032251"/>
    </source>
</evidence>
<dbReference type="Proteomes" id="UP001620645">
    <property type="component" value="Unassembled WGS sequence"/>
</dbReference>
<accession>A0ABD2IVX3</accession>
<evidence type="ECO:0000256" key="4">
    <source>
        <dbReference type="ARBA" id="ARBA00022692"/>
    </source>
</evidence>
<dbReference type="GO" id="GO:0016020">
    <property type="term" value="C:membrane"/>
    <property type="evidence" value="ECO:0007669"/>
    <property type="project" value="UniProtKB-SubCell"/>
</dbReference>
<evidence type="ECO:0000256" key="3">
    <source>
        <dbReference type="ARBA" id="ARBA00018873"/>
    </source>
</evidence>
<organism evidence="12 13">
    <name type="scientific">Heterodera schachtii</name>
    <name type="common">Sugarbeet cyst nematode worm</name>
    <name type="synonym">Tylenchus schachtii</name>
    <dbReference type="NCBI Taxonomy" id="97005"/>
    <lineage>
        <taxon>Eukaryota</taxon>
        <taxon>Metazoa</taxon>
        <taxon>Ecdysozoa</taxon>
        <taxon>Nematoda</taxon>
        <taxon>Chromadorea</taxon>
        <taxon>Rhabditida</taxon>
        <taxon>Tylenchina</taxon>
        <taxon>Tylenchomorpha</taxon>
        <taxon>Tylenchoidea</taxon>
        <taxon>Heteroderidae</taxon>
        <taxon>Heteroderinae</taxon>
        <taxon>Heterodera</taxon>
    </lineage>
</organism>
<evidence type="ECO:0000313" key="12">
    <source>
        <dbReference type="EMBL" id="KAL3084059.1"/>
    </source>
</evidence>
<feature type="chain" id="PRO_5044838266" description="Thyrotropin-releasing hormone receptor" evidence="10">
    <location>
        <begin position="32"/>
        <end position="512"/>
    </location>
</feature>
<evidence type="ECO:0000256" key="10">
    <source>
        <dbReference type="SAM" id="SignalP"/>
    </source>
</evidence>
<evidence type="ECO:0000259" key="11">
    <source>
        <dbReference type="PROSITE" id="PS50262"/>
    </source>
</evidence>
<dbReference type="InterPro" id="IPR000276">
    <property type="entry name" value="GPCR_Rhodpsn"/>
</dbReference>
<dbReference type="InterPro" id="IPR002120">
    <property type="entry name" value="TRH_rcpt_1"/>
</dbReference>
<dbReference type="PROSITE" id="PS50262">
    <property type="entry name" value="G_PROTEIN_RECEP_F1_2"/>
    <property type="match status" value="1"/>
</dbReference>
<gene>
    <name evidence="12" type="ORF">niasHS_009192</name>
</gene>
<evidence type="ECO:0000256" key="8">
    <source>
        <dbReference type="RuleBase" id="RU000688"/>
    </source>
</evidence>
<evidence type="ECO:0000256" key="1">
    <source>
        <dbReference type="ARBA" id="ARBA00004100"/>
    </source>
</evidence>
<evidence type="ECO:0000256" key="5">
    <source>
        <dbReference type="ARBA" id="ARBA00022989"/>
    </source>
</evidence>
<dbReference type="AlphaFoldDB" id="A0ABD2IVX3"/>
<reference evidence="12 13" key="1">
    <citation type="submission" date="2024-10" db="EMBL/GenBank/DDBJ databases">
        <authorList>
            <person name="Kim D."/>
        </authorList>
    </citation>
    <scope>NUCLEOTIDE SEQUENCE [LARGE SCALE GENOMIC DNA]</scope>
    <source>
        <strain evidence="12">Taebaek</strain>
    </source>
</reference>
<dbReference type="PANTHER" id="PTHR46061:SF3">
    <property type="entry name" value="THYROTROPIN-RELEASING HORMONE RECEPTOR"/>
    <property type="match status" value="1"/>
</dbReference>
<dbReference type="GO" id="GO:0004930">
    <property type="term" value="F:G protein-coupled receptor activity"/>
    <property type="evidence" value="ECO:0007669"/>
    <property type="project" value="UniProtKB-KW"/>
</dbReference>
<dbReference type="PANTHER" id="PTHR46061">
    <property type="entry name" value="THYROTROPIN-RELEASING HORMONE RECEPTOR"/>
    <property type="match status" value="1"/>
</dbReference>